<protein>
    <submittedName>
        <fullName evidence="2">Uncharacterized protein</fullName>
    </submittedName>
</protein>
<dbReference type="WBParaSite" id="jg23284">
    <property type="protein sequence ID" value="jg23284"/>
    <property type="gene ID" value="jg23284"/>
</dbReference>
<evidence type="ECO:0000313" key="2">
    <source>
        <dbReference type="WBParaSite" id="jg23284"/>
    </source>
</evidence>
<evidence type="ECO:0000313" key="1">
    <source>
        <dbReference type="Proteomes" id="UP000887574"/>
    </source>
</evidence>
<organism evidence="1 2">
    <name type="scientific">Ditylenchus dipsaci</name>
    <dbReference type="NCBI Taxonomy" id="166011"/>
    <lineage>
        <taxon>Eukaryota</taxon>
        <taxon>Metazoa</taxon>
        <taxon>Ecdysozoa</taxon>
        <taxon>Nematoda</taxon>
        <taxon>Chromadorea</taxon>
        <taxon>Rhabditida</taxon>
        <taxon>Tylenchina</taxon>
        <taxon>Tylenchomorpha</taxon>
        <taxon>Sphaerularioidea</taxon>
        <taxon>Anguinidae</taxon>
        <taxon>Anguininae</taxon>
        <taxon>Ditylenchus</taxon>
    </lineage>
</organism>
<sequence length="110" mass="12428">MLLEELRQCQAIAQMKSFYLSPARTILRFNLIGSPTLVVIGREEEGCQRSLRKKTTAHEKWRQKPNRFLISCNPGRASSASSAPPTTIQSCDQYRILEQVLQASITALYS</sequence>
<name>A0A915DV52_9BILA</name>
<dbReference type="Proteomes" id="UP000887574">
    <property type="component" value="Unplaced"/>
</dbReference>
<accession>A0A915DV52</accession>
<reference evidence="2" key="1">
    <citation type="submission" date="2022-11" db="UniProtKB">
        <authorList>
            <consortium name="WormBaseParasite"/>
        </authorList>
    </citation>
    <scope>IDENTIFICATION</scope>
</reference>
<keyword evidence="1" id="KW-1185">Reference proteome</keyword>
<proteinExistence type="predicted"/>
<dbReference type="AlphaFoldDB" id="A0A915DV52"/>